<name>A0A852VF00_9BACT</name>
<dbReference type="EMBL" id="JACCCU010000002">
    <property type="protein sequence ID" value="NYF91413.1"/>
    <property type="molecule type" value="Genomic_DNA"/>
</dbReference>
<gene>
    <name evidence="1" type="ORF">HDF08_003515</name>
</gene>
<organism evidence="1 2">
    <name type="scientific">Tunturiibacter lichenicola</name>
    <dbReference type="NCBI Taxonomy" id="2051959"/>
    <lineage>
        <taxon>Bacteria</taxon>
        <taxon>Pseudomonadati</taxon>
        <taxon>Acidobacteriota</taxon>
        <taxon>Terriglobia</taxon>
        <taxon>Terriglobales</taxon>
        <taxon>Acidobacteriaceae</taxon>
        <taxon>Tunturiibacter</taxon>
    </lineage>
</organism>
<sequence length="72" mass="8038">MPTRSCWSQLDTPKVLEEGGEDNFVETWGLLFYAGSQAKANGIPFDSARSDLWKEGWICVDISLGMLGEKVR</sequence>
<evidence type="ECO:0000313" key="2">
    <source>
        <dbReference type="Proteomes" id="UP000564385"/>
    </source>
</evidence>
<dbReference type="AlphaFoldDB" id="A0A852VF00"/>
<protein>
    <submittedName>
        <fullName evidence="1">Uncharacterized protein</fullName>
    </submittedName>
</protein>
<reference evidence="1 2" key="1">
    <citation type="submission" date="2020-07" db="EMBL/GenBank/DDBJ databases">
        <title>Genomic Encyclopedia of Type Strains, Phase IV (KMG-V): Genome sequencing to study the core and pangenomes of soil and plant-associated prokaryotes.</title>
        <authorList>
            <person name="Whitman W."/>
        </authorList>
    </citation>
    <scope>NUCLEOTIDE SEQUENCE [LARGE SCALE GENOMIC DNA]</scope>
    <source>
        <strain evidence="1 2">M8UP22</strain>
    </source>
</reference>
<proteinExistence type="predicted"/>
<evidence type="ECO:0000313" key="1">
    <source>
        <dbReference type="EMBL" id="NYF91413.1"/>
    </source>
</evidence>
<accession>A0A852VF00</accession>
<comment type="caution">
    <text evidence="1">The sequence shown here is derived from an EMBL/GenBank/DDBJ whole genome shotgun (WGS) entry which is preliminary data.</text>
</comment>
<dbReference type="Proteomes" id="UP000564385">
    <property type="component" value="Unassembled WGS sequence"/>
</dbReference>